<dbReference type="Pfam" id="PF09601">
    <property type="entry name" value="DUF2459"/>
    <property type="match status" value="1"/>
</dbReference>
<accession>A0A9X2FBF6</accession>
<protein>
    <submittedName>
        <fullName evidence="2">DUF2459 domain-containing protein</fullName>
    </submittedName>
</protein>
<keyword evidence="1" id="KW-1133">Transmembrane helix</keyword>
<keyword evidence="3" id="KW-1185">Reference proteome</keyword>
<proteinExistence type="predicted"/>
<organism evidence="2 3">
    <name type="scientific">Aeoliella straminimaris</name>
    <dbReference type="NCBI Taxonomy" id="2954799"/>
    <lineage>
        <taxon>Bacteria</taxon>
        <taxon>Pseudomonadati</taxon>
        <taxon>Planctomycetota</taxon>
        <taxon>Planctomycetia</taxon>
        <taxon>Pirellulales</taxon>
        <taxon>Lacipirellulaceae</taxon>
        <taxon>Aeoliella</taxon>
    </lineage>
</organism>
<keyword evidence="1" id="KW-0812">Transmembrane</keyword>
<evidence type="ECO:0000256" key="1">
    <source>
        <dbReference type="SAM" id="Phobius"/>
    </source>
</evidence>
<keyword evidence="1" id="KW-0472">Membrane</keyword>
<gene>
    <name evidence="2" type="ORF">NG895_14325</name>
</gene>
<name>A0A9X2FBF6_9BACT</name>
<comment type="caution">
    <text evidence="2">The sequence shown here is derived from an EMBL/GenBank/DDBJ whole genome shotgun (WGS) entry which is preliminary data.</text>
</comment>
<dbReference type="AlphaFoldDB" id="A0A9X2FBF6"/>
<dbReference type="RefSeq" id="WP_252853195.1">
    <property type="nucleotide sequence ID" value="NZ_JAMXLR010000051.1"/>
</dbReference>
<sequence>MAAAASTTRRSLFWRIVRRTLHLALVVVLAFTGAVLIGLIPVNRDFKSPDDGIDIVVCIGSAHSEIIVPIITDVHDWGPWFSASEFPNRDGFETHVSFGWGDREFFLHTPTWDDVRADLTARSMFLPTDTVMHVEMMDLPAENEIYRYVTIDRAGYKRMVEFIQSYFVLDGSSQADDFHPRVLPGEHYPNRADAFYEAQGTYSLLYTCNAWTGDALQTAGVRTGGWTPFPMGILQTGD</sequence>
<dbReference type="InterPro" id="IPR011727">
    <property type="entry name" value="CHP02117"/>
</dbReference>
<dbReference type="Proteomes" id="UP001155241">
    <property type="component" value="Unassembled WGS sequence"/>
</dbReference>
<evidence type="ECO:0000313" key="3">
    <source>
        <dbReference type="Proteomes" id="UP001155241"/>
    </source>
</evidence>
<evidence type="ECO:0000313" key="2">
    <source>
        <dbReference type="EMBL" id="MCO6045083.1"/>
    </source>
</evidence>
<reference evidence="2" key="1">
    <citation type="submission" date="2022-06" db="EMBL/GenBank/DDBJ databases">
        <title>Aeoliella straminimaris, a novel planctomycete from sediments.</title>
        <authorList>
            <person name="Vitorino I.R."/>
            <person name="Lage O.M."/>
        </authorList>
    </citation>
    <scope>NUCLEOTIDE SEQUENCE</scope>
    <source>
        <strain evidence="2">ICT_H6.2</strain>
    </source>
</reference>
<feature type="transmembrane region" description="Helical" evidence="1">
    <location>
        <begin position="21"/>
        <end position="40"/>
    </location>
</feature>
<dbReference type="EMBL" id="JAMXLR010000051">
    <property type="protein sequence ID" value="MCO6045083.1"/>
    <property type="molecule type" value="Genomic_DNA"/>
</dbReference>